<dbReference type="KEGG" id="ttk:TST_0412"/>
<dbReference type="AlphaFoldDB" id="A0A0S3QSC8"/>
<dbReference type="STRING" id="1298851.TST_0412"/>
<evidence type="ECO:0000313" key="2">
    <source>
        <dbReference type="Proteomes" id="UP000063234"/>
    </source>
</evidence>
<dbReference type="InterPro" id="IPR001623">
    <property type="entry name" value="DnaJ_domain"/>
</dbReference>
<reference evidence="2" key="1">
    <citation type="journal article" date="2018" name="Science">
        <title>A primordial and reversible TCA cycle in a facultatively chemolithoautotrophic thermophile.</title>
        <authorList>
            <person name="Nunoura T."/>
            <person name="Chikaraishi Y."/>
            <person name="Izaki R."/>
            <person name="Suwa T."/>
            <person name="Sato T."/>
            <person name="Harada T."/>
            <person name="Mori K."/>
            <person name="Kato Y."/>
            <person name="Miyazaki M."/>
            <person name="Shimamura S."/>
            <person name="Yanagawa K."/>
            <person name="Shuto A."/>
            <person name="Ohkouchi N."/>
            <person name="Fujita N."/>
            <person name="Takaki Y."/>
            <person name="Atomi H."/>
            <person name="Takai K."/>
        </authorList>
    </citation>
    <scope>NUCLEOTIDE SEQUENCE [LARGE SCALE GENOMIC DNA]</scope>
    <source>
        <strain evidence="2">DSM 17441 / JCM 13301 / NBRC 103674 / ABI70S6</strain>
    </source>
</reference>
<dbReference type="RefSeq" id="WP_068549140.1">
    <property type="nucleotide sequence ID" value="NZ_AP013035.1"/>
</dbReference>
<dbReference type="CDD" id="cd06257">
    <property type="entry name" value="DnaJ"/>
    <property type="match status" value="1"/>
</dbReference>
<dbReference type="EMBL" id="AP013035">
    <property type="protein sequence ID" value="BAT71220.1"/>
    <property type="molecule type" value="Genomic_DNA"/>
</dbReference>
<keyword evidence="1" id="KW-0346">Stress response</keyword>
<dbReference type="Gene3D" id="1.10.287.110">
    <property type="entry name" value="DnaJ domain"/>
    <property type="match status" value="1"/>
</dbReference>
<organism evidence="1 2">
    <name type="scientific">Thermosulfidibacter takaii (strain DSM 17441 / JCM 13301 / NBRC 103674 / ABI70S6)</name>
    <dbReference type="NCBI Taxonomy" id="1298851"/>
    <lineage>
        <taxon>Bacteria</taxon>
        <taxon>Pseudomonadati</taxon>
        <taxon>Thermosulfidibacterota</taxon>
        <taxon>Thermosulfidibacteria</taxon>
        <taxon>Thermosulfidibacterales</taxon>
        <taxon>Thermosulfidibacteraceae</taxon>
    </lineage>
</organism>
<gene>
    <name evidence="1" type="ORF">TST_0412</name>
</gene>
<dbReference type="InterPro" id="IPR036869">
    <property type="entry name" value="J_dom_sf"/>
</dbReference>
<keyword evidence="2" id="KW-1185">Reference proteome</keyword>
<dbReference type="Proteomes" id="UP000063234">
    <property type="component" value="Chromosome"/>
</dbReference>
<dbReference type="OrthoDB" id="5244113at2"/>
<sequence length="87" mass="10398">MLKEVEKALEILQVSRPVSIKELKSIYRERIKNVTPDKIKELSQAYKTLINFMENYPFSFTEEEILKAFPEERIKKRFFSDPLWGNS</sequence>
<protein>
    <submittedName>
        <fullName evidence="1">Heat shock protein</fullName>
    </submittedName>
</protein>
<dbReference type="SUPFAM" id="SSF46565">
    <property type="entry name" value="Chaperone J-domain"/>
    <property type="match status" value="1"/>
</dbReference>
<evidence type="ECO:0000313" key="1">
    <source>
        <dbReference type="EMBL" id="BAT71220.1"/>
    </source>
</evidence>
<proteinExistence type="predicted"/>
<name>A0A0S3QSC8_THET7</name>
<accession>A0A0S3QSC8</accession>